<evidence type="ECO:0000313" key="1">
    <source>
        <dbReference type="EMBL" id="MBF4500420.1"/>
    </source>
</evidence>
<evidence type="ECO:0000313" key="2">
    <source>
        <dbReference type="Proteomes" id="UP000622653"/>
    </source>
</evidence>
<keyword evidence="2" id="KW-1185">Reference proteome</keyword>
<dbReference type="InterPro" id="IPR052550">
    <property type="entry name" value="Pyrimidine_5'-ntase_YjjG"/>
</dbReference>
<dbReference type="AlphaFoldDB" id="A0A8J7GIG7"/>
<dbReference type="NCBIfam" id="TIGR01549">
    <property type="entry name" value="HAD-SF-IA-v1"/>
    <property type="match status" value="1"/>
</dbReference>
<dbReference type="EMBL" id="JADKPV010000001">
    <property type="protein sequence ID" value="MBF4500420.1"/>
    <property type="molecule type" value="Genomic_DNA"/>
</dbReference>
<sequence length="296" mass="34321">MLYTDLLFDVDDTLLQFKKGEEAALQTIFADYGIDYADGFETFRTISSALWQAAEAGEITVPMILETRFTKWLDAYQLEGDGVALDERFRSLLAADDYSFDGAYDMLRRLERHHRLSIVTNGVGNTQDARLKRSNLDSFFAYRFVSSEIGVQKPDERFFEAVNETIPEFQAERALVIGDSLTSDMEGARRAGVPSCWFNPERASIPNQPIDYIIHDYADLERLVTWQEPVRIRIDHYQLEEERVYVGDRSMIDHFMWLEDWHAVEKQLHALGFLRTTKPAHLVLDFDTQLKYVLHT</sequence>
<dbReference type="SFLD" id="SFLDS00003">
    <property type="entry name" value="Haloacid_Dehalogenase"/>
    <property type="match status" value="1"/>
</dbReference>
<dbReference type="GO" id="GO:0008253">
    <property type="term" value="F:5'-nucleotidase activity"/>
    <property type="evidence" value="ECO:0007669"/>
    <property type="project" value="InterPro"/>
</dbReference>
<dbReference type="SUPFAM" id="SSF56784">
    <property type="entry name" value="HAD-like"/>
    <property type="match status" value="1"/>
</dbReference>
<dbReference type="PANTHER" id="PTHR47478:SF1">
    <property type="entry name" value="PYRIMIDINE 5'-NUCLEOTIDASE YJJG"/>
    <property type="match status" value="1"/>
</dbReference>
<dbReference type="InterPro" id="IPR036412">
    <property type="entry name" value="HAD-like_sf"/>
</dbReference>
<comment type="caution">
    <text evidence="1">The sequence shown here is derived from an EMBL/GenBank/DDBJ whole genome shotgun (WGS) entry which is preliminary data.</text>
</comment>
<dbReference type="Proteomes" id="UP000622653">
    <property type="component" value="Unassembled WGS sequence"/>
</dbReference>
<dbReference type="Pfam" id="PF00702">
    <property type="entry name" value="Hydrolase"/>
    <property type="match status" value="1"/>
</dbReference>
<dbReference type="InterPro" id="IPR023214">
    <property type="entry name" value="HAD_sf"/>
</dbReference>
<reference evidence="1" key="1">
    <citation type="submission" date="2020-11" db="EMBL/GenBank/DDBJ databases">
        <title>Multidrug resistant novel bacterium Savagea serpentis sp. nov., isolated from the scats of a vine snake (Ahaetulla nasuta).</title>
        <authorList>
            <person name="Venkata Ramana V."/>
            <person name="Vikas Patil S."/>
            <person name="Yogita Lugani V."/>
        </authorList>
    </citation>
    <scope>NUCLEOTIDE SEQUENCE</scope>
    <source>
        <strain evidence="1">SN6</strain>
    </source>
</reference>
<dbReference type="InterPro" id="IPR006439">
    <property type="entry name" value="HAD-SF_hydro_IA"/>
</dbReference>
<dbReference type="NCBIfam" id="TIGR02254">
    <property type="entry name" value="YjjG_YfnB"/>
    <property type="match status" value="1"/>
</dbReference>
<dbReference type="PANTHER" id="PTHR47478">
    <property type="match status" value="1"/>
</dbReference>
<name>A0A8J7GIG7_9BACL</name>
<gene>
    <name evidence="1" type="ORF">IRY55_03500</name>
</gene>
<accession>A0A8J7GIG7</accession>
<dbReference type="Gene3D" id="3.40.50.1000">
    <property type="entry name" value="HAD superfamily/HAD-like"/>
    <property type="match status" value="1"/>
</dbReference>
<dbReference type="SFLD" id="SFLDG01129">
    <property type="entry name" value="C1.5:_HAD__Beta-PGM__Phosphata"/>
    <property type="match status" value="1"/>
</dbReference>
<protein>
    <submittedName>
        <fullName evidence="1">Noncanonical pyrimidine nucleotidase, YjjG family</fullName>
    </submittedName>
</protein>
<proteinExistence type="predicted"/>
<dbReference type="Gene3D" id="1.10.150.240">
    <property type="entry name" value="Putative phosphatase, domain 2"/>
    <property type="match status" value="1"/>
</dbReference>
<organism evidence="1 2">
    <name type="scientific">Savagea serpentis</name>
    <dbReference type="NCBI Taxonomy" id="2785297"/>
    <lineage>
        <taxon>Bacteria</taxon>
        <taxon>Bacillati</taxon>
        <taxon>Bacillota</taxon>
        <taxon>Bacilli</taxon>
        <taxon>Bacillales</taxon>
        <taxon>Caryophanaceae</taxon>
        <taxon>Savagea</taxon>
    </lineage>
</organism>
<dbReference type="InterPro" id="IPR023198">
    <property type="entry name" value="PGP-like_dom2"/>
</dbReference>
<dbReference type="RefSeq" id="WP_194561861.1">
    <property type="nucleotide sequence ID" value="NZ_JADKPV010000001.1"/>
</dbReference>
<dbReference type="InterPro" id="IPR011951">
    <property type="entry name" value="HAD-SF_hydro_IA_YjjG/PynA"/>
</dbReference>